<proteinExistence type="predicted"/>
<name>A0A9Q3V617_9FLAO</name>
<protein>
    <submittedName>
        <fullName evidence="1">Uncharacterized protein</fullName>
    </submittedName>
</protein>
<accession>A0A9Q3V617</accession>
<dbReference type="AlphaFoldDB" id="A0A9Q3V617"/>
<evidence type="ECO:0000313" key="1">
    <source>
        <dbReference type="EMBL" id="MCD1117415.1"/>
    </source>
</evidence>
<gene>
    <name evidence="1" type="ORF">LO744_11135</name>
</gene>
<comment type="caution">
    <text evidence="1">The sequence shown here is derived from an EMBL/GenBank/DDBJ whole genome shotgun (WGS) entry which is preliminary data.</text>
</comment>
<dbReference type="RefSeq" id="WP_230669335.1">
    <property type="nucleotide sequence ID" value="NZ_JAJNAY010000001.1"/>
</dbReference>
<keyword evidence="2" id="KW-1185">Reference proteome</keyword>
<dbReference type="Proteomes" id="UP001108025">
    <property type="component" value="Unassembled WGS sequence"/>
</dbReference>
<reference evidence="1" key="1">
    <citation type="submission" date="2021-11" db="EMBL/GenBank/DDBJ databases">
        <title>Description of novel Chryseobacterium species.</title>
        <authorList>
            <person name="Saticioglu I.B."/>
            <person name="Ay H."/>
            <person name="Altun S."/>
            <person name="Duman M."/>
        </authorList>
    </citation>
    <scope>NUCLEOTIDE SEQUENCE</scope>
    <source>
        <strain evidence="1">C-17</strain>
    </source>
</reference>
<dbReference type="EMBL" id="JAJNAY010000001">
    <property type="protein sequence ID" value="MCD1117415.1"/>
    <property type="molecule type" value="Genomic_DNA"/>
</dbReference>
<evidence type="ECO:0000313" key="2">
    <source>
        <dbReference type="Proteomes" id="UP001108025"/>
    </source>
</evidence>
<organism evidence="1 2">
    <name type="scientific">Chryseobacterium turcicum</name>
    <dbReference type="NCBI Taxonomy" id="2898076"/>
    <lineage>
        <taxon>Bacteria</taxon>
        <taxon>Pseudomonadati</taxon>
        <taxon>Bacteroidota</taxon>
        <taxon>Flavobacteriia</taxon>
        <taxon>Flavobacteriales</taxon>
        <taxon>Weeksellaceae</taxon>
        <taxon>Chryseobacterium group</taxon>
        <taxon>Chryseobacterium</taxon>
    </lineage>
</organism>
<sequence>MNQNRKETAWKKNRKFGDIYGGRAHLKCADGIFKKLHNLLPPNEGEVTPIFIIENTSRDFYFPVTIDEIKETLTKLPTSHTKYLTHIWLDKVKKN</sequence>